<dbReference type="EnsemblMetazoa" id="ASIC003437-RA">
    <property type="protein sequence ID" value="ASIC003437-PA"/>
    <property type="gene ID" value="ASIC003437"/>
</dbReference>
<dbReference type="Proteomes" id="UP000030765">
    <property type="component" value="Unassembled WGS sequence"/>
</dbReference>
<dbReference type="EMBL" id="KE524777">
    <property type="protein sequence ID" value="KFB36314.1"/>
    <property type="molecule type" value="Genomic_DNA"/>
</dbReference>
<keyword evidence="3" id="KW-1185">Reference proteome</keyword>
<accession>A0A084VEC0</accession>
<evidence type="ECO:0000313" key="1">
    <source>
        <dbReference type="EMBL" id="KFB36314.1"/>
    </source>
</evidence>
<sequence length="73" mass="8111">MEDTPSPVAVCQEHDHKMLSSHLSSSDITLLYKSSQVSGYQSIVRMQLKNIYIPDTLTFATKLVLTAGHQECS</sequence>
<dbReference type="VEuPathDB" id="VectorBase:ASIC003437"/>
<proteinExistence type="predicted"/>
<gene>
    <name evidence="1" type="ORF">ZHAS_00003437</name>
</gene>
<dbReference type="AlphaFoldDB" id="A0A084VEC0"/>
<dbReference type="EMBL" id="ATLV01012268">
    <property type="status" value="NOT_ANNOTATED_CDS"/>
    <property type="molecule type" value="Genomic_DNA"/>
</dbReference>
<name>A0A084VEC0_ANOSI</name>
<organism evidence="1">
    <name type="scientific">Anopheles sinensis</name>
    <name type="common">Mosquito</name>
    <dbReference type="NCBI Taxonomy" id="74873"/>
    <lineage>
        <taxon>Eukaryota</taxon>
        <taxon>Metazoa</taxon>
        <taxon>Ecdysozoa</taxon>
        <taxon>Arthropoda</taxon>
        <taxon>Hexapoda</taxon>
        <taxon>Insecta</taxon>
        <taxon>Pterygota</taxon>
        <taxon>Neoptera</taxon>
        <taxon>Endopterygota</taxon>
        <taxon>Diptera</taxon>
        <taxon>Nematocera</taxon>
        <taxon>Culicoidea</taxon>
        <taxon>Culicidae</taxon>
        <taxon>Anophelinae</taxon>
        <taxon>Anopheles</taxon>
    </lineage>
</organism>
<protein>
    <submittedName>
        <fullName evidence="1">AGAP000461-PA-like protein</fullName>
    </submittedName>
</protein>
<evidence type="ECO:0000313" key="2">
    <source>
        <dbReference type="EnsemblMetazoa" id="ASIC003437-PA"/>
    </source>
</evidence>
<reference evidence="2" key="2">
    <citation type="submission" date="2020-05" db="UniProtKB">
        <authorList>
            <consortium name="EnsemblMetazoa"/>
        </authorList>
    </citation>
    <scope>IDENTIFICATION</scope>
</reference>
<evidence type="ECO:0000313" key="3">
    <source>
        <dbReference type="Proteomes" id="UP000030765"/>
    </source>
</evidence>
<reference evidence="1 3" key="1">
    <citation type="journal article" date="2014" name="BMC Genomics">
        <title>Genome sequence of Anopheles sinensis provides insight into genetics basis of mosquito competence for malaria parasites.</title>
        <authorList>
            <person name="Zhou D."/>
            <person name="Zhang D."/>
            <person name="Ding G."/>
            <person name="Shi L."/>
            <person name="Hou Q."/>
            <person name="Ye Y."/>
            <person name="Xu Y."/>
            <person name="Zhou H."/>
            <person name="Xiong C."/>
            <person name="Li S."/>
            <person name="Yu J."/>
            <person name="Hong S."/>
            <person name="Yu X."/>
            <person name="Zou P."/>
            <person name="Chen C."/>
            <person name="Chang X."/>
            <person name="Wang W."/>
            <person name="Lv Y."/>
            <person name="Sun Y."/>
            <person name="Ma L."/>
            <person name="Shen B."/>
            <person name="Zhu C."/>
        </authorList>
    </citation>
    <scope>NUCLEOTIDE SEQUENCE [LARGE SCALE GENOMIC DNA]</scope>
</reference>